<name>A0A3M6TD82_POCDA</name>
<sequence>MPKEQEQGSSVSTVTVNDGSGAAISPSVNQLIKSSAAESIGALTDNLTRFIEDLSGFAKRFSEENSSTVEQGIKKALRESYTCKRKRNQQQLDHVIQVLVRFNEASDALKVKSHDKVKATLDAGTEVVSKRIKVGLGKDNTLFALVEGFVKYSSERAEPYHWCLGQQEPVEEKKYISVVAREPFRGHKLVPVRDVYKIADQ</sequence>
<dbReference type="Gene3D" id="2.40.50.100">
    <property type="match status" value="1"/>
</dbReference>
<protein>
    <submittedName>
        <fullName evidence="1">Uncharacterized protein</fullName>
    </submittedName>
</protein>
<dbReference type="GO" id="GO:0006412">
    <property type="term" value="P:translation"/>
    <property type="evidence" value="ECO:0007669"/>
    <property type="project" value="InterPro"/>
</dbReference>
<accession>A0A3M6TD82</accession>
<dbReference type="GO" id="GO:0005840">
    <property type="term" value="C:ribosome"/>
    <property type="evidence" value="ECO:0007669"/>
    <property type="project" value="InterPro"/>
</dbReference>
<reference evidence="1 2" key="1">
    <citation type="journal article" date="2018" name="Sci. Rep.">
        <title>Comparative analysis of the Pocillopora damicornis genome highlights role of immune system in coral evolution.</title>
        <authorList>
            <person name="Cunning R."/>
            <person name="Bay R.A."/>
            <person name="Gillette P."/>
            <person name="Baker A.C."/>
            <person name="Traylor-Knowles N."/>
        </authorList>
    </citation>
    <scope>NUCLEOTIDE SEQUENCE [LARGE SCALE GENOMIC DNA]</scope>
    <source>
        <strain evidence="1">RSMAS</strain>
        <tissue evidence="1">Whole animal</tissue>
    </source>
</reference>
<dbReference type="Pfam" id="PF01016">
    <property type="entry name" value="Ribosomal_L27"/>
    <property type="match status" value="1"/>
</dbReference>
<dbReference type="Proteomes" id="UP000275408">
    <property type="component" value="Unassembled WGS sequence"/>
</dbReference>
<keyword evidence="2" id="KW-1185">Reference proteome</keyword>
<dbReference type="InterPro" id="IPR001684">
    <property type="entry name" value="Ribosomal_bL27"/>
</dbReference>
<dbReference type="GO" id="GO:0003735">
    <property type="term" value="F:structural constituent of ribosome"/>
    <property type="evidence" value="ECO:0007669"/>
    <property type="project" value="InterPro"/>
</dbReference>
<evidence type="ECO:0000313" key="2">
    <source>
        <dbReference type="Proteomes" id="UP000275408"/>
    </source>
</evidence>
<proteinExistence type="predicted"/>
<dbReference type="EMBL" id="RCHS01003824">
    <property type="protein sequence ID" value="RMX39342.1"/>
    <property type="molecule type" value="Genomic_DNA"/>
</dbReference>
<organism evidence="1 2">
    <name type="scientific">Pocillopora damicornis</name>
    <name type="common">Cauliflower coral</name>
    <name type="synonym">Millepora damicornis</name>
    <dbReference type="NCBI Taxonomy" id="46731"/>
    <lineage>
        <taxon>Eukaryota</taxon>
        <taxon>Metazoa</taxon>
        <taxon>Cnidaria</taxon>
        <taxon>Anthozoa</taxon>
        <taxon>Hexacorallia</taxon>
        <taxon>Scleractinia</taxon>
        <taxon>Astrocoeniina</taxon>
        <taxon>Pocilloporidae</taxon>
        <taxon>Pocillopora</taxon>
    </lineage>
</organism>
<dbReference type="STRING" id="46731.A0A3M6TD82"/>
<dbReference type="AlphaFoldDB" id="A0A3M6TD82"/>
<gene>
    <name evidence="1" type="ORF">pdam_00017906</name>
</gene>
<evidence type="ECO:0000313" key="1">
    <source>
        <dbReference type="EMBL" id="RMX39342.1"/>
    </source>
</evidence>
<comment type="caution">
    <text evidence="1">The sequence shown here is derived from an EMBL/GenBank/DDBJ whole genome shotgun (WGS) entry which is preliminary data.</text>
</comment>